<sequence>MTTKYVTISKAASLIGEKVFILKSWENEFSEFLTIERDSNNSRLVSAENIEMFRKIKSFKDNHLDTMTIKQLLKKQTAMHHVESQSTEDNDELKNSLNRISDFIESAEVKELLNINDRLSKLEATIIEAVQQKIVDTAKLQTEVARIEFSDVQEMITSLSITSKEERELYKEAIRQEREIILKKTDEREERFLAFLKQYQDRQVRNKQEQKSGIAMLKQLIGFAK</sequence>
<name>A0ABT9YZA0_9BACI</name>
<protein>
    <submittedName>
        <fullName evidence="2">DNA-binding transcriptional MerR regulator</fullName>
    </submittedName>
</protein>
<reference evidence="2 3" key="1">
    <citation type="submission" date="2023-07" db="EMBL/GenBank/DDBJ databases">
        <title>Genomic Encyclopedia of Type Strains, Phase IV (KMG-IV): sequencing the most valuable type-strain genomes for metagenomic binning, comparative biology and taxonomic classification.</title>
        <authorList>
            <person name="Goeker M."/>
        </authorList>
    </citation>
    <scope>NUCLEOTIDE SEQUENCE [LARGE SCALE GENOMIC DNA]</scope>
    <source>
        <strain evidence="2 3">DSM 17723</strain>
    </source>
</reference>
<dbReference type="RefSeq" id="WP_174879184.1">
    <property type="nucleotide sequence ID" value="NZ_CADEPK010000009.1"/>
</dbReference>
<evidence type="ECO:0000313" key="3">
    <source>
        <dbReference type="Proteomes" id="UP001232245"/>
    </source>
</evidence>
<accession>A0ABT9YZA0</accession>
<proteinExistence type="predicted"/>
<organism evidence="2 3">
    <name type="scientific">Metabacillus niabensis</name>
    <dbReference type="NCBI Taxonomy" id="324854"/>
    <lineage>
        <taxon>Bacteria</taxon>
        <taxon>Bacillati</taxon>
        <taxon>Bacillota</taxon>
        <taxon>Bacilli</taxon>
        <taxon>Bacillales</taxon>
        <taxon>Bacillaceae</taxon>
        <taxon>Metabacillus</taxon>
    </lineage>
</organism>
<keyword evidence="3" id="KW-1185">Reference proteome</keyword>
<dbReference type="Proteomes" id="UP001232245">
    <property type="component" value="Unassembled WGS sequence"/>
</dbReference>
<dbReference type="Pfam" id="PF13411">
    <property type="entry name" value="MerR_1"/>
    <property type="match status" value="1"/>
</dbReference>
<dbReference type="SUPFAM" id="SSF46955">
    <property type="entry name" value="Putative DNA-binding domain"/>
    <property type="match status" value="1"/>
</dbReference>
<dbReference type="InterPro" id="IPR009061">
    <property type="entry name" value="DNA-bd_dom_put_sf"/>
</dbReference>
<keyword evidence="2" id="KW-0238">DNA-binding</keyword>
<dbReference type="InterPro" id="IPR000551">
    <property type="entry name" value="MerR-type_HTH_dom"/>
</dbReference>
<comment type="caution">
    <text evidence="2">The sequence shown here is derived from an EMBL/GenBank/DDBJ whole genome shotgun (WGS) entry which is preliminary data.</text>
</comment>
<evidence type="ECO:0000259" key="1">
    <source>
        <dbReference type="Pfam" id="PF13411"/>
    </source>
</evidence>
<dbReference type="Gene3D" id="1.10.1660.10">
    <property type="match status" value="1"/>
</dbReference>
<gene>
    <name evidence="2" type="ORF">J2S02_001260</name>
</gene>
<dbReference type="GO" id="GO:0003677">
    <property type="term" value="F:DNA binding"/>
    <property type="evidence" value="ECO:0007669"/>
    <property type="project" value="UniProtKB-KW"/>
</dbReference>
<feature type="domain" description="HTH merR-type" evidence="1">
    <location>
        <begin position="7"/>
        <end position="75"/>
    </location>
</feature>
<evidence type="ECO:0000313" key="2">
    <source>
        <dbReference type="EMBL" id="MDQ0224931.1"/>
    </source>
</evidence>
<dbReference type="EMBL" id="JAUSTZ010000002">
    <property type="protein sequence ID" value="MDQ0224931.1"/>
    <property type="molecule type" value="Genomic_DNA"/>
</dbReference>